<protein>
    <submittedName>
        <fullName evidence="4">TetR family transcriptional regulator</fullName>
    </submittedName>
</protein>
<dbReference type="InterPro" id="IPR001647">
    <property type="entry name" value="HTH_TetR"/>
</dbReference>
<gene>
    <name evidence="4" type="ORF">A3783_14830</name>
</gene>
<comment type="caution">
    <text evidence="4">The sequence shown here is derived from an EMBL/GenBank/DDBJ whole genome shotgun (WGS) entry which is preliminary data.</text>
</comment>
<feature type="DNA-binding region" description="H-T-H motif" evidence="2">
    <location>
        <begin position="34"/>
        <end position="53"/>
    </location>
</feature>
<evidence type="ECO:0000256" key="2">
    <source>
        <dbReference type="PROSITE-ProRule" id="PRU00335"/>
    </source>
</evidence>
<dbReference type="Pfam" id="PF14278">
    <property type="entry name" value="TetR_C_8"/>
    <property type="match status" value="1"/>
</dbReference>
<dbReference type="InterPro" id="IPR039532">
    <property type="entry name" value="TetR_C_Firmicutes"/>
</dbReference>
<dbReference type="InterPro" id="IPR050624">
    <property type="entry name" value="HTH-type_Tx_Regulator"/>
</dbReference>
<feature type="domain" description="HTH tetR-type" evidence="3">
    <location>
        <begin position="11"/>
        <end position="71"/>
    </location>
</feature>
<dbReference type="Gene3D" id="1.10.357.10">
    <property type="entry name" value="Tetracycline Repressor, domain 2"/>
    <property type="match status" value="1"/>
</dbReference>
<proteinExistence type="predicted"/>
<evidence type="ECO:0000313" key="4">
    <source>
        <dbReference type="EMBL" id="OAN10265.1"/>
    </source>
</evidence>
<dbReference type="SUPFAM" id="SSF46689">
    <property type="entry name" value="Homeodomain-like"/>
    <property type="match status" value="1"/>
</dbReference>
<evidence type="ECO:0000313" key="5">
    <source>
        <dbReference type="Proteomes" id="UP000078447"/>
    </source>
</evidence>
<evidence type="ECO:0000259" key="3">
    <source>
        <dbReference type="PROSITE" id="PS50977"/>
    </source>
</evidence>
<dbReference type="Pfam" id="PF00440">
    <property type="entry name" value="TetR_N"/>
    <property type="match status" value="1"/>
</dbReference>
<organism evidence="4 5">
    <name type="scientific">Exiguobacterium undae</name>
    <dbReference type="NCBI Taxonomy" id="169177"/>
    <lineage>
        <taxon>Bacteria</taxon>
        <taxon>Bacillati</taxon>
        <taxon>Bacillota</taxon>
        <taxon>Bacilli</taxon>
        <taxon>Bacillales</taxon>
        <taxon>Bacillales Family XII. Incertae Sedis</taxon>
        <taxon>Exiguobacterium</taxon>
    </lineage>
</organism>
<dbReference type="PANTHER" id="PTHR43479">
    <property type="entry name" value="ACREF/ENVCD OPERON REPRESSOR-RELATED"/>
    <property type="match status" value="1"/>
</dbReference>
<dbReference type="Proteomes" id="UP000078447">
    <property type="component" value="Unassembled WGS sequence"/>
</dbReference>
<keyword evidence="1 2" id="KW-0238">DNA-binding</keyword>
<dbReference type="PROSITE" id="PS50977">
    <property type="entry name" value="HTH_TETR_2"/>
    <property type="match status" value="1"/>
</dbReference>
<keyword evidence="5" id="KW-1185">Reference proteome</keyword>
<name>A0ABX2V6B6_9BACL</name>
<evidence type="ECO:0000256" key="1">
    <source>
        <dbReference type="ARBA" id="ARBA00023125"/>
    </source>
</evidence>
<sequence>MTKQDNDLRVIRTKQLIKEALIGLIEEKGFENITVKDIAKQAGINRGTFYSHYEDKYDLMNLYIEEIFTGAEEKLIKNLQVLFKKESQFPPADASLLLVPFLEFLYQNRVLMKTLLGPNGDLQFQDRLKKFMHDALFHRSSESLFDKNKLLVPSEYLISYISSAHIGVVQEWLLHEKGETPEEIAKIIFTITTRGPLHAGGLL</sequence>
<dbReference type="PRINTS" id="PR00455">
    <property type="entry name" value="HTHTETR"/>
</dbReference>
<dbReference type="InterPro" id="IPR009057">
    <property type="entry name" value="Homeodomain-like_sf"/>
</dbReference>
<dbReference type="RefSeq" id="WP_028105527.1">
    <property type="nucleotide sequence ID" value="NZ_LVVL01000018.1"/>
</dbReference>
<reference evidence="4 5" key="1">
    <citation type="submission" date="2016-03" db="EMBL/GenBank/DDBJ databases">
        <authorList>
            <person name="Cho S.-Y."/>
            <person name="Lim S."/>
            <person name="Kim H."/>
            <person name="Soh E.H."/>
            <person name="Moon J.S."/>
        </authorList>
    </citation>
    <scope>NUCLEOTIDE SEQUENCE [LARGE SCALE GENOMIC DNA]</scope>
    <source>
        <strain evidence="4 5">KCTC 3810</strain>
    </source>
</reference>
<dbReference type="PANTHER" id="PTHR43479:SF7">
    <property type="entry name" value="TETR-FAMILY TRANSCRIPTIONAL REGULATOR"/>
    <property type="match status" value="1"/>
</dbReference>
<dbReference type="EMBL" id="LVVL01000018">
    <property type="protein sequence ID" value="OAN10265.1"/>
    <property type="molecule type" value="Genomic_DNA"/>
</dbReference>
<accession>A0ABX2V6B6</accession>